<proteinExistence type="predicted"/>
<gene>
    <name evidence="1" type="ORF">D917_06355</name>
</gene>
<dbReference type="EMBL" id="LVZM01003017">
    <property type="protein sequence ID" value="OUC48196.1"/>
    <property type="molecule type" value="Genomic_DNA"/>
</dbReference>
<organism evidence="1 2">
    <name type="scientific">Trichinella nativa</name>
    <dbReference type="NCBI Taxonomy" id="6335"/>
    <lineage>
        <taxon>Eukaryota</taxon>
        <taxon>Metazoa</taxon>
        <taxon>Ecdysozoa</taxon>
        <taxon>Nematoda</taxon>
        <taxon>Enoplea</taxon>
        <taxon>Dorylaimia</taxon>
        <taxon>Trichinellida</taxon>
        <taxon>Trichinellidae</taxon>
        <taxon>Trichinella</taxon>
    </lineage>
</organism>
<protein>
    <submittedName>
        <fullName evidence="1">Uncharacterized protein</fullName>
    </submittedName>
</protein>
<evidence type="ECO:0000313" key="2">
    <source>
        <dbReference type="Proteomes" id="UP000243006"/>
    </source>
</evidence>
<evidence type="ECO:0000313" key="1">
    <source>
        <dbReference type="EMBL" id="OUC48196.1"/>
    </source>
</evidence>
<reference evidence="1 2" key="1">
    <citation type="submission" date="2015-04" db="EMBL/GenBank/DDBJ databases">
        <title>Draft genome of the roundworm Trichinella nativa.</title>
        <authorList>
            <person name="Mitreva M."/>
        </authorList>
    </citation>
    <scope>NUCLEOTIDE SEQUENCE [LARGE SCALE GENOMIC DNA]</scope>
    <source>
        <strain evidence="1 2">ISS45</strain>
    </source>
</reference>
<dbReference type="Proteomes" id="UP000243006">
    <property type="component" value="Unassembled WGS sequence"/>
</dbReference>
<name>A0A1Y3EWG0_9BILA</name>
<dbReference type="AlphaFoldDB" id="A0A1Y3EWG0"/>
<sequence>MNSTASDQFNANILSNSEQMENKQSALFDKLRRNVEFGRGKLTVLSAPENDASLSSAAKLEELRDSMVNIHLEKKGTECLLV</sequence>
<comment type="caution">
    <text evidence="1">The sequence shown here is derived from an EMBL/GenBank/DDBJ whole genome shotgun (WGS) entry which is preliminary data.</text>
</comment>
<accession>A0A1Y3EWG0</accession>